<dbReference type="HOGENOM" id="CLU_2692811_0_0_1"/>
<evidence type="ECO:0000313" key="1">
    <source>
        <dbReference type="EMBL" id="EOY33569.1"/>
    </source>
</evidence>
<accession>A0A061GZT0</accession>
<reference evidence="1 2" key="1">
    <citation type="journal article" date="2013" name="Genome Biol.">
        <title>The genome sequence of the most widely cultivated cacao type and its use to identify candidate genes regulating pod color.</title>
        <authorList>
            <person name="Motamayor J.C."/>
            <person name="Mockaitis K."/>
            <person name="Schmutz J."/>
            <person name="Haiminen N."/>
            <person name="Iii D.L."/>
            <person name="Cornejo O."/>
            <person name="Findley S.D."/>
            <person name="Zheng P."/>
            <person name="Utro F."/>
            <person name="Royaert S."/>
            <person name="Saski C."/>
            <person name="Jenkins J."/>
            <person name="Podicheti R."/>
            <person name="Zhao M."/>
            <person name="Scheffler B.E."/>
            <person name="Stack J.C."/>
            <person name="Feltus F.A."/>
            <person name="Mustiga G.M."/>
            <person name="Amores F."/>
            <person name="Phillips W."/>
            <person name="Marelli J.P."/>
            <person name="May G.D."/>
            <person name="Shapiro H."/>
            <person name="Ma J."/>
            <person name="Bustamante C.D."/>
            <person name="Schnell R.J."/>
            <person name="Main D."/>
            <person name="Gilbert D."/>
            <person name="Parida L."/>
            <person name="Kuhn D.N."/>
        </authorList>
    </citation>
    <scope>NUCLEOTIDE SEQUENCE [LARGE SCALE GENOMIC DNA]</scope>
    <source>
        <strain evidence="2">cv. Matina 1-6</strain>
    </source>
</reference>
<dbReference type="AlphaFoldDB" id="A0A061GZT0"/>
<evidence type="ECO:0000313" key="2">
    <source>
        <dbReference type="Proteomes" id="UP000026915"/>
    </source>
</evidence>
<organism evidence="1 2">
    <name type="scientific">Theobroma cacao</name>
    <name type="common">Cacao</name>
    <name type="synonym">Cocoa</name>
    <dbReference type="NCBI Taxonomy" id="3641"/>
    <lineage>
        <taxon>Eukaryota</taxon>
        <taxon>Viridiplantae</taxon>
        <taxon>Streptophyta</taxon>
        <taxon>Embryophyta</taxon>
        <taxon>Tracheophyta</taxon>
        <taxon>Spermatophyta</taxon>
        <taxon>Magnoliopsida</taxon>
        <taxon>eudicotyledons</taxon>
        <taxon>Gunneridae</taxon>
        <taxon>Pentapetalae</taxon>
        <taxon>rosids</taxon>
        <taxon>malvids</taxon>
        <taxon>Malvales</taxon>
        <taxon>Malvaceae</taxon>
        <taxon>Byttnerioideae</taxon>
        <taxon>Theobroma</taxon>
    </lineage>
</organism>
<dbReference type="Gramene" id="EOY33569">
    <property type="protein sequence ID" value="EOY33569"/>
    <property type="gene ID" value="TCM_041514"/>
</dbReference>
<dbReference type="Proteomes" id="UP000026915">
    <property type="component" value="Chromosome 9"/>
</dbReference>
<proteinExistence type="predicted"/>
<gene>
    <name evidence="1" type="ORF">TCM_041514</name>
</gene>
<sequence>MLGEAAQGRVATKPKFCLATHACGVALTASQVPSALWVLTIKLEEPAQIGQHRGSWEISETEDDRFKCCSLVVV</sequence>
<keyword evidence="2" id="KW-1185">Reference proteome</keyword>
<dbReference type="InParanoid" id="A0A061GZT0"/>
<name>A0A061GZT0_THECC</name>
<dbReference type="EMBL" id="CM001887">
    <property type="protein sequence ID" value="EOY33569.1"/>
    <property type="molecule type" value="Genomic_DNA"/>
</dbReference>
<protein>
    <submittedName>
        <fullName evidence="1">Uncharacterized protein</fullName>
    </submittedName>
</protein>